<keyword evidence="2" id="KW-1185">Reference proteome</keyword>
<dbReference type="Proteomes" id="UP001165083">
    <property type="component" value="Unassembled WGS sequence"/>
</dbReference>
<gene>
    <name evidence="1" type="ORF">Plil01_000233200</name>
</gene>
<name>A0A9W6TE07_9STRA</name>
<sequence length="232" mass="25267">MVTRLICLNASFEGKQLQEHFFVDSQVKNSSLAQLVLKVFLDYKESWWREVFGKYVRKDLEDRPLQSIPGCLEAPVGSAVAPPVDLAQDSSTQAVVHTASLETLLASNATINLKLDNIMKKVDALPRDVSGEVSAATSTALNNLHDVMAMKLEAVAAAIGGLAEVVRTELGVVLQAVTGEVSALAAALATTTAVTIRFVVLSLRRLRMESIYARTSISKLWLPTWLLSKQKF</sequence>
<comment type="caution">
    <text evidence="1">The sequence shown here is derived from an EMBL/GenBank/DDBJ whole genome shotgun (WGS) entry which is preliminary data.</text>
</comment>
<proteinExistence type="predicted"/>
<organism evidence="1 2">
    <name type="scientific">Phytophthora lilii</name>
    <dbReference type="NCBI Taxonomy" id="2077276"/>
    <lineage>
        <taxon>Eukaryota</taxon>
        <taxon>Sar</taxon>
        <taxon>Stramenopiles</taxon>
        <taxon>Oomycota</taxon>
        <taxon>Peronosporomycetes</taxon>
        <taxon>Peronosporales</taxon>
        <taxon>Peronosporaceae</taxon>
        <taxon>Phytophthora</taxon>
    </lineage>
</organism>
<evidence type="ECO:0000313" key="1">
    <source>
        <dbReference type="EMBL" id="GMF11647.1"/>
    </source>
</evidence>
<accession>A0A9W6TE07</accession>
<evidence type="ECO:0000313" key="2">
    <source>
        <dbReference type="Proteomes" id="UP001165083"/>
    </source>
</evidence>
<dbReference type="EMBL" id="BSXW01000082">
    <property type="protein sequence ID" value="GMF11647.1"/>
    <property type="molecule type" value="Genomic_DNA"/>
</dbReference>
<reference evidence="1" key="1">
    <citation type="submission" date="2023-04" db="EMBL/GenBank/DDBJ databases">
        <title>Phytophthora lilii NBRC 32176.</title>
        <authorList>
            <person name="Ichikawa N."/>
            <person name="Sato H."/>
            <person name="Tonouchi N."/>
        </authorList>
    </citation>
    <scope>NUCLEOTIDE SEQUENCE</scope>
    <source>
        <strain evidence="1">NBRC 32176</strain>
    </source>
</reference>
<protein>
    <submittedName>
        <fullName evidence="1">Unnamed protein product</fullName>
    </submittedName>
</protein>
<dbReference type="AlphaFoldDB" id="A0A9W6TE07"/>